<proteinExistence type="inferred from homology"/>
<dbReference type="Gene3D" id="1.10.12.10">
    <property type="entry name" value="Lyase 2-enoyl-coa Hydratase, Chain A, domain 2"/>
    <property type="match status" value="1"/>
</dbReference>
<evidence type="ECO:0000313" key="3">
    <source>
        <dbReference type="EMBL" id="RDI24402.1"/>
    </source>
</evidence>
<dbReference type="PANTHER" id="PTHR42964:SF1">
    <property type="entry name" value="POLYKETIDE BIOSYNTHESIS ENOYL-COA HYDRATASE PKSH-RELATED"/>
    <property type="match status" value="1"/>
</dbReference>
<sequence length="265" mass="28593">MDTLQFEVREQVGWVRLSRPAIHNPFDAQLRNDLMAVLEQVRDDPGIRVLVLTATPGTFCAGGNLHVLKEHLDSGPAYWQQRIRGGLRFIQDMLHLGRPVIAAVDGPAMGAGFALALTADIVLASERARFCMAYLRLGLVPDLGAMYLLPRAVGVQRAKELIFSTRDIDAHEAQRLGIAMEVHASEALEARAAAIARSLTQAAPTALALTKAALNASLDADQQTLFSMEASGQAAAFAAPEPREAIEAMLARRPPPYRGFPPTGP</sequence>
<dbReference type="SUPFAM" id="SSF52096">
    <property type="entry name" value="ClpP/crotonase"/>
    <property type="match status" value="1"/>
</dbReference>
<protein>
    <submittedName>
        <fullName evidence="3">2-(1,2-epoxy-1,2-dihydrophenyl)acetyl-CoA isomerase</fullName>
    </submittedName>
</protein>
<dbReference type="PANTHER" id="PTHR42964">
    <property type="entry name" value="ENOYL-COA HYDRATASE"/>
    <property type="match status" value="1"/>
</dbReference>
<evidence type="ECO:0000256" key="1">
    <source>
        <dbReference type="ARBA" id="ARBA00005254"/>
    </source>
</evidence>
<dbReference type="PROSITE" id="PS00166">
    <property type="entry name" value="ENOYL_COA_HYDRATASE"/>
    <property type="match status" value="1"/>
</dbReference>
<accession>A0A370FFP2</accession>
<comment type="caution">
    <text evidence="3">The sequence shown here is derived from an EMBL/GenBank/DDBJ whole genome shotgun (WGS) entry which is preliminary data.</text>
</comment>
<keyword evidence="3" id="KW-0413">Isomerase</keyword>
<organism evidence="3 4">
    <name type="scientific">Pseudacidovorax intermedius</name>
    <dbReference type="NCBI Taxonomy" id="433924"/>
    <lineage>
        <taxon>Bacteria</taxon>
        <taxon>Pseudomonadati</taxon>
        <taxon>Pseudomonadota</taxon>
        <taxon>Betaproteobacteria</taxon>
        <taxon>Burkholderiales</taxon>
        <taxon>Comamonadaceae</taxon>
        <taxon>Pseudacidovorax</taxon>
    </lineage>
</organism>
<dbReference type="Proteomes" id="UP000255265">
    <property type="component" value="Unassembled WGS sequence"/>
</dbReference>
<evidence type="ECO:0000313" key="4">
    <source>
        <dbReference type="Proteomes" id="UP000255265"/>
    </source>
</evidence>
<keyword evidence="4" id="KW-1185">Reference proteome</keyword>
<gene>
    <name evidence="3" type="ORF">DFR41_105317</name>
</gene>
<dbReference type="InterPro" id="IPR051683">
    <property type="entry name" value="Enoyl-CoA_Hydratase/Isomerase"/>
</dbReference>
<dbReference type="Pfam" id="PF00378">
    <property type="entry name" value="ECH_1"/>
    <property type="match status" value="1"/>
</dbReference>
<dbReference type="InterPro" id="IPR029045">
    <property type="entry name" value="ClpP/crotonase-like_dom_sf"/>
</dbReference>
<dbReference type="GO" id="GO:0016853">
    <property type="term" value="F:isomerase activity"/>
    <property type="evidence" value="ECO:0007669"/>
    <property type="project" value="UniProtKB-KW"/>
</dbReference>
<dbReference type="InterPro" id="IPR001753">
    <property type="entry name" value="Enoyl-CoA_hydra/iso"/>
</dbReference>
<dbReference type="Gene3D" id="3.90.226.10">
    <property type="entry name" value="2-enoyl-CoA Hydratase, Chain A, domain 1"/>
    <property type="match status" value="1"/>
</dbReference>
<comment type="similarity">
    <text evidence="1 2">Belongs to the enoyl-CoA hydratase/isomerase family.</text>
</comment>
<evidence type="ECO:0000256" key="2">
    <source>
        <dbReference type="RuleBase" id="RU003707"/>
    </source>
</evidence>
<name>A0A370FFP2_9BURK</name>
<dbReference type="GO" id="GO:0008300">
    <property type="term" value="P:isoprenoid catabolic process"/>
    <property type="evidence" value="ECO:0007669"/>
    <property type="project" value="TreeGrafter"/>
</dbReference>
<dbReference type="InterPro" id="IPR014748">
    <property type="entry name" value="Enoyl-CoA_hydra_C"/>
</dbReference>
<reference evidence="3 4" key="1">
    <citation type="submission" date="2018-07" db="EMBL/GenBank/DDBJ databases">
        <title>Genomic Encyclopedia of Type Strains, Phase IV (KMG-IV): sequencing the most valuable type-strain genomes for metagenomic binning, comparative biology and taxonomic classification.</title>
        <authorList>
            <person name="Goeker M."/>
        </authorList>
    </citation>
    <scope>NUCLEOTIDE SEQUENCE [LARGE SCALE GENOMIC DNA]</scope>
    <source>
        <strain evidence="3 4">DSM 21352</strain>
    </source>
</reference>
<dbReference type="EMBL" id="QQAV01000005">
    <property type="protein sequence ID" value="RDI24402.1"/>
    <property type="molecule type" value="Genomic_DNA"/>
</dbReference>
<dbReference type="CDD" id="cd06558">
    <property type="entry name" value="crotonase-like"/>
    <property type="match status" value="1"/>
</dbReference>
<dbReference type="InterPro" id="IPR018376">
    <property type="entry name" value="Enoyl-CoA_hyd/isom_CS"/>
</dbReference>
<dbReference type="OrthoDB" id="5291143at2"/>
<dbReference type="AlphaFoldDB" id="A0A370FFP2"/>
<dbReference type="RefSeq" id="WP_114803344.1">
    <property type="nucleotide sequence ID" value="NZ_QQAV01000005.1"/>
</dbReference>